<proteinExistence type="predicted"/>
<sequence length="184" mass="20615">MRAAFEDDKMPFYQSAVIQEFPTLDDGFVDHCVSRLSEAYLIHVDRLELLDFWKETDHSPHWMINLMREVVEKKVMGRGFSLGTSIELIRDAIAEEENHTSIIQGMSVTDKAVLLLRCAGKGLYSEASMSFVASLGGKATRSSVQSSEKKLQSKGIITTLPNKKVITEVYGLLDAVKKDTDIKE</sequence>
<dbReference type="RefSeq" id="WP_205156517.1">
    <property type="nucleotide sequence ID" value="NZ_JAFEUM010000001.1"/>
</dbReference>
<dbReference type="EMBL" id="JAFEUM010000001">
    <property type="protein sequence ID" value="MBM7034856.1"/>
    <property type="molecule type" value="Genomic_DNA"/>
</dbReference>
<reference evidence="1 2" key="1">
    <citation type="submission" date="2021-02" db="EMBL/GenBank/DDBJ databases">
        <authorList>
            <person name="Park J.-S."/>
        </authorList>
    </citation>
    <scope>NUCLEOTIDE SEQUENCE [LARGE SCALE GENOMIC DNA]</scope>
    <source>
        <strain evidence="1 2">188UL20-2</strain>
    </source>
</reference>
<organism evidence="1 2">
    <name type="scientific">Vibrio ulleungensis</name>
    <dbReference type="NCBI Taxonomy" id="2807619"/>
    <lineage>
        <taxon>Bacteria</taxon>
        <taxon>Pseudomonadati</taxon>
        <taxon>Pseudomonadota</taxon>
        <taxon>Gammaproteobacteria</taxon>
        <taxon>Vibrionales</taxon>
        <taxon>Vibrionaceae</taxon>
        <taxon>Vibrio</taxon>
    </lineage>
</organism>
<dbReference type="Proteomes" id="UP000809621">
    <property type="component" value="Unassembled WGS sequence"/>
</dbReference>
<evidence type="ECO:0000313" key="2">
    <source>
        <dbReference type="Proteomes" id="UP000809621"/>
    </source>
</evidence>
<name>A0ABS2HCR3_9VIBR</name>
<keyword evidence="2" id="KW-1185">Reference proteome</keyword>
<comment type="caution">
    <text evidence="1">The sequence shown here is derived from an EMBL/GenBank/DDBJ whole genome shotgun (WGS) entry which is preliminary data.</text>
</comment>
<accession>A0ABS2HCR3</accession>
<evidence type="ECO:0000313" key="1">
    <source>
        <dbReference type="EMBL" id="MBM7034856.1"/>
    </source>
</evidence>
<protein>
    <submittedName>
        <fullName evidence="1">Uncharacterized protein</fullName>
    </submittedName>
</protein>
<gene>
    <name evidence="1" type="ORF">JQC93_00445</name>
</gene>